<keyword evidence="10" id="KW-1185">Reference proteome</keyword>
<dbReference type="SUPFAM" id="SSF51735">
    <property type="entry name" value="NAD(P)-binding Rossmann-fold domains"/>
    <property type="match status" value="1"/>
</dbReference>
<evidence type="ECO:0000256" key="3">
    <source>
        <dbReference type="ARBA" id="ARBA00016631"/>
    </source>
</evidence>
<evidence type="ECO:0000256" key="5">
    <source>
        <dbReference type="ARBA" id="ARBA00023027"/>
    </source>
</evidence>
<evidence type="ECO:0000256" key="1">
    <source>
        <dbReference type="ARBA" id="ARBA00001911"/>
    </source>
</evidence>
<proteinExistence type="inferred from homology"/>
<comment type="caution">
    <text evidence="9">The sequence shown here is derived from an EMBL/GenBank/DDBJ whole genome shotgun (WGS) entry which is preliminary data.</text>
</comment>
<accession>A0A7W9SP90</accession>
<organism evidence="9 10">
    <name type="scientific">Armatimonas rosea</name>
    <dbReference type="NCBI Taxonomy" id="685828"/>
    <lineage>
        <taxon>Bacteria</taxon>
        <taxon>Bacillati</taxon>
        <taxon>Armatimonadota</taxon>
        <taxon>Armatimonadia</taxon>
        <taxon>Armatimonadales</taxon>
        <taxon>Armatimonadaceae</taxon>
        <taxon>Armatimonas</taxon>
    </lineage>
</organism>
<keyword evidence="6" id="KW-0326">Glycosidase</keyword>
<dbReference type="InterPro" id="IPR000683">
    <property type="entry name" value="Gfo/Idh/MocA-like_OxRdtase_N"/>
</dbReference>
<dbReference type="Pfam" id="PF21252">
    <property type="entry name" value="Glyco_hydro_109_C"/>
    <property type="match status" value="1"/>
</dbReference>
<dbReference type="InterPro" id="IPR036291">
    <property type="entry name" value="NAD(P)-bd_dom_sf"/>
</dbReference>
<dbReference type="RefSeq" id="WP_184193240.1">
    <property type="nucleotide sequence ID" value="NZ_JACHGW010000001.1"/>
</dbReference>
<dbReference type="AlphaFoldDB" id="A0A7W9SP90"/>
<evidence type="ECO:0000313" key="10">
    <source>
        <dbReference type="Proteomes" id="UP000520814"/>
    </source>
</evidence>
<dbReference type="InterPro" id="IPR006311">
    <property type="entry name" value="TAT_signal"/>
</dbReference>
<dbReference type="PANTHER" id="PTHR43818:SF1">
    <property type="entry name" value="GLYCOSYL HYDROLASE FAMILY 109 PROTEIN"/>
    <property type="match status" value="1"/>
</dbReference>
<comment type="similarity">
    <text evidence="2">Belongs to the Gfo/Idh/MocA family. Glycosyl hydrolase 109 subfamily.</text>
</comment>
<dbReference type="Gene3D" id="3.40.50.720">
    <property type="entry name" value="NAD(P)-binding Rossmann-like Domain"/>
    <property type="match status" value="1"/>
</dbReference>
<evidence type="ECO:0000256" key="4">
    <source>
        <dbReference type="ARBA" id="ARBA00022801"/>
    </source>
</evidence>
<dbReference type="InterPro" id="IPR050463">
    <property type="entry name" value="Gfo/Idh/MocA_oxidrdct_glycsds"/>
</dbReference>
<feature type="domain" description="Glycosyl hydrolase 109 C-terminal" evidence="8">
    <location>
        <begin position="185"/>
        <end position="342"/>
    </location>
</feature>
<evidence type="ECO:0000259" key="7">
    <source>
        <dbReference type="Pfam" id="PF01408"/>
    </source>
</evidence>
<dbReference type="PROSITE" id="PS51318">
    <property type="entry name" value="TAT"/>
    <property type="match status" value="1"/>
</dbReference>
<dbReference type="InterPro" id="IPR049303">
    <property type="entry name" value="Glyco_hydro_109_C"/>
</dbReference>
<dbReference type="Gene3D" id="3.30.360.10">
    <property type="entry name" value="Dihydrodipicolinate Reductase, domain 2"/>
    <property type="match status" value="1"/>
</dbReference>
<dbReference type="GO" id="GO:0016798">
    <property type="term" value="F:hydrolase activity, acting on glycosyl bonds"/>
    <property type="evidence" value="ECO:0007669"/>
    <property type="project" value="UniProtKB-KW"/>
</dbReference>
<dbReference type="EMBL" id="JACHGW010000001">
    <property type="protein sequence ID" value="MBB6049643.1"/>
    <property type="molecule type" value="Genomic_DNA"/>
</dbReference>
<comment type="cofactor">
    <cofactor evidence="1">
        <name>NAD(+)</name>
        <dbReference type="ChEBI" id="CHEBI:57540"/>
    </cofactor>
</comment>
<evidence type="ECO:0000313" key="9">
    <source>
        <dbReference type="EMBL" id="MBB6049643.1"/>
    </source>
</evidence>
<dbReference type="GO" id="GO:0000166">
    <property type="term" value="F:nucleotide binding"/>
    <property type="evidence" value="ECO:0007669"/>
    <property type="project" value="InterPro"/>
</dbReference>
<dbReference type="Proteomes" id="UP000520814">
    <property type="component" value="Unassembled WGS sequence"/>
</dbReference>
<reference evidence="9 10" key="1">
    <citation type="submission" date="2020-08" db="EMBL/GenBank/DDBJ databases">
        <title>Genomic Encyclopedia of Type Strains, Phase IV (KMG-IV): sequencing the most valuable type-strain genomes for metagenomic binning, comparative biology and taxonomic classification.</title>
        <authorList>
            <person name="Goeker M."/>
        </authorList>
    </citation>
    <scope>NUCLEOTIDE SEQUENCE [LARGE SCALE GENOMIC DNA]</scope>
    <source>
        <strain evidence="9 10">DSM 23562</strain>
    </source>
</reference>
<keyword evidence="5" id="KW-0520">NAD</keyword>
<feature type="domain" description="Gfo/Idh/MocA-like oxidoreductase N-terminal" evidence="7">
    <location>
        <begin position="47"/>
        <end position="170"/>
    </location>
</feature>
<dbReference type="Pfam" id="PF01408">
    <property type="entry name" value="GFO_IDH_MocA"/>
    <property type="match status" value="1"/>
</dbReference>
<keyword evidence="4" id="KW-0378">Hydrolase</keyword>
<gene>
    <name evidence="9" type="ORF">HNQ39_001405</name>
</gene>
<dbReference type="PANTHER" id="PTHR43818">
    <property type="entry name" value="BCDNA.GH03377"/>
    <property type="match status" value="1"/>
</dbReference>
<evidence type="ECO:0000256" key="2">
    <source>
        <dbReference type="ARBA" id="ARBA00009329"/>
    </source>
</evidence>
<sequence length="435" mass="47931">MKRRDLLKSAATVGVATAIGVGAEATAAPATTAATMMGVPFEKRDVVRIGFIGCGGRGGGLFNDLLNIKGVEIKATCDVVAARAESFASRAEKAGQKRPQVYGAGDHDYEKLCARDDIDLVYIATPWDWHVPMAICAMEHGKHAAVEVPAATTLADCWKLVDTSERTRKHCIQLENCCYGYTERMVLNMCKKGLFGELLHGEAAYNHDLRSLLLADSGEGLWRRVPHIKRNGNLYPTHGLGPVAQYMGVHKGDRFTRLVSMSSKSVSLAEYRDAHVPADSPKRKEVYKCGDMNTSLIQTAQGRTIILQHTVTLPRPYSRLNVIEGTKGIFMDYPPRFFIEGQKGGEAFVETEVYKQYEDPLWQKEGDMARKLGGHGGMDYIMNYRVIECYHQGLTPDINVYDAAAWSAPGPLSEESIKSGSSGVTFPDFTRGNWK</sequence>
<evidence type="ECO:0000256" key="6">
    <source>
        <dbReference type="ARBA" id="ARBA00023295"/>
    </source>
</evidence>
<protein>
    <recommendedName>
        <fullName evidence="3">Glycosyl hydrolase family 109 protein</fullName>
    </recommendedName>
</protein>
<evidence type="ECO:0000259" key="8">
    <source>
        <dbReference type="Pfam" id="PF21252"/>
    </source>
</evidence>
<name>A0A7W9SP90_ARMRO</name>